<evidence type="ECO:0000313" key="1">
    <source>
        <dbReference type="EMBL" id="DAF61197.1"/>
    </source>
</evidence>
<accession>A0A8S5TD24</accession>
<sequence length="88" mass="9752">MCNCHSKSEQRLREHVQQQLPTGATGLSVELQGYVFSLGGSEGVNHRAACPVEIQYQAPKKSGGMKNVKQKSFLRASYCPFCGEKYDK</sequence>
<name>A0A8S5TD24_9CAUD</name>
<organism evidence="1">
    <name type="scientific">Siphoviridae sp. ctnLs3</name>
    <dbReference type="NCBI Taxonomy" id="2827937"/>
    <lineage>
        <taxon>Viruses</taxon>
        <taxon>Duplodnaviria</taxon>
        <taxon>Heunggongvirae</taxon>
        <taxon>Uroviricota</taxon>
        <taxon>Caudoviricetes</taxon>
    </lineage>
</organism>
<reference evidence="1" key="1">
    <citation type="journal article" date="2021" name="Proc. Natl. Acad. Sci. U.S.A.">
        <title>A Catalog of Tens of Thousands of Viruses from Human Metagenomes Reveals Hidden Associations with Chronic Diseases.</title>
        <authorList>
            <person name="Tisza M.J."/>
            <person name="Buck C.B."/>
        </authorList>
    </citation>
    <scope>NUCLEOTIDE SEQUENCE</scope>
    <source>
        <strain evidence="1">CtnLs3</strain>
    </source>
</reference>
<protein>
    <submittedName>
        <fullName evidence="1">Restriction alleviation protein</fullName>
    </submittedName>
</protein>
<proteinExistence type="predicted"/>
<dbReference type="EMBL" id="BK032804">
    <property type="protein sequence ID" value="DAF61197.1"/>
    <property type="molecule type" value="Genomic_DNA"/>
</dbReference>